<dbReference type="EMBL" id="CM010634">
    <property type="protein sequence ID" value="RID55106.1"/>
    <property type="molecule type" value="Genomic_DNA"/>
</dbReference>
<reference evidence="3 4" key="1">
    <citation type="submission" date="2018-06" db="EMBL/GenBank/DDBJ databases">
        <title>WGS assembly of Brassica rapa FPsc.</title>
        <authorList>
            <person name="Bowman J."/>
            <person name="Kohchi T."/>
            <person name="Yamato K."/>
            <person name="Jenkins J."/>
            <person name="Shu S."/>
            <person name="Ishizaki K."/>
            <person name="Yamaoka S."/>
            <person name="Nishihama R."/>
            <person name="Nakamura Y."/>
            <person name="Berger F."/>
            <person name="Adam C."/>
            <person name="Aki S."/>
            <person name="Althoff F."/>
            <person name="Araki T."/>
            <person name="Arteaga-Vazquez M."/>
            <person name="Balasubrmanian S."/>
            <person name="Bauer D."/>
            <person name="Boehm C."/>
            <person name="Briginshaw L."/>
            <person name="Caballero-Perez J."/>
            <person name="Catarino B."/>
            <person name="Chen F."/>
            <person name="Chiyoda S."/>
            <person name="Chovatia M."/>
            <person name="Davies K."/>
            <person name="Delmans M."/>
            <person name="Demura T."/>
            <person name="Dierschke T."/>
            <person name="Dolan L."/>
            <person name="Dorantes-Acosta A."/>
            <person name="Eklund D."/>
            <person name="Florent S."/>
            <person name="Flores-Sandoval E."/>
            <person name="Fujiyama A."/>
            <person name="Fukuzawa H."/>
            <person name="Galik B."/>
            <person name="Grimanelli D."/>
            <person name="Grimwood J."/>
            <person name="Grossniklaus U."/>
            <person name="Hamada T."/>
            <person name="Haseloff J."/>
            <person name="Hetherington A."/>
            <person name="Higo A."/>
            <person name="Hirakawa Y."/>
            <person name="Hundley H."/>
            <person name="Ikeda Y."/>
            <person name="Inoue K."/>
            <person name="Inoue S."/>
            <person name="Ishida S."/>
            <person name="Jia Q."/>
            <person name="Kakita M."/>
            <person name="Kanazawa T."/>
            <person name="Kawai Y."/>
            <person name="Kawashima T."/>
            <person name="Kennedy M."/>
            <person name="Kinose K."/>
            <person name="Kinoshita T."/>
            <person name="Kohara Y."/>
            <person name="Koide E."/>
            <person name="Komatsu K."/>
            <person name="Kopischke S."/>
            <person name="Kubo M."/>
            <person name="Kyozuka J."/>
            <person name="Lagercrantz U."/>
            <person name="Lin S."/>
            <person name="Lindquist E."/>
            <person name="Lipzen A."/>
            <person name="Lu C."/>
            <person name="Luna E."/>
            <person name="Martienssen R."/>
            <person name="Minamino N."/>
            <person name="Mizutani M."/>
            <person name="Mizutani M."/>
            <person name="Mochizuki N."/>
            <person name="Monte I."/>
            <person name="Mosher R."/>
            <person name="Nagasaki H."/>
            <person name="Nakagami H."/>
            <person name="Naramoto S."/>
            <person name="Nishitani K."/>
            <person name="Ohtani M."/>
            <person name="Okamoto T."/>
            <person name="Okumura M."/>
            <person name="Phillips J."/>
            <person name="Pollak B."/>
            <person name="Reinders A."/>
            <person name="Roevekamp M."/>
            <person name="Sano R."/>
            <person name="Sawa S."/>
            <person name="Schmid M."/>
            <person name="Shirakawa M."/>
            <person name="Solano R."/>
            <person name="Spunde A."/>
            <person name="Suetsugu N."/>
            <person name="Sugano S."/>
            <person name="Sugiyama A."/>
            <person name="Sun R."/>
            <person name="Suzuki Y."/>
            <person name="Takenaka M."/>
            <person name="Takezawa D."/>
            <person name="Tomogane H."/>
            <person name="Tsuzuki M."/>
            <person name="Ueda T."/>
            <person name="Umeda M."/>
            <person name="Ward J."/>
            <person name="Watanabe Y."/>
            <person name="Yazaki K."/>
            <person name="Yokoyama R."/>
            <person name="Yoshitake Y."/>
            <person name="Yotsui I."/>
            <person name="Zachgo S."/>
            <person name="Schmutz J."/>
        </authorList>
    </citation>
    <scope>NUCLEOTIDE SEQUENCE [LARGE SCALE GENOMIC DNA]</scope>
    <source>
        <strain evidence="4">cv. B-3</strain>
    </source>
</reference>
<sequence length="507" mass="55567">MLFFRRTLARTLARTQPSLTTVRPTAPTAPVTGGMGSSPPPGDPDLLKSPAKSYSQAAMSGSRVLEEKFSNVIRYSPVADLQGGVASVDLPEELLSDSKPLWSAYIVGHFMGDAPHIGKVHAIVNRIWSFPDRPAKIDAQFISPQTVLFRIDHPQLKERVLKRTFWQIADIPIVVREWSPKTASAQPDLTAVPLWVDLQGVPDHLFSHNGLTFFGDTIGHTVKLHPNTERCVRLDVARLLVVMNLEEPLPASINVRGSGEVISVSYPWLPPRCLGCQKWGHTDKTCSKNKHVKDKTEVEKENEKVAESTGTEGLQAGLAVITENSKPIDIENPVLEVAPLATAAASAHESSTNDSEGKVKDTEVIVRDSVSGKAAEDIEISEKEEPWLTIPQSSPSGKRNNGKFGRGTEIELTSTSSPSRFHLLSTDLEEGEVEVEEVVEEDSSSSDEESSVESKAVMEKKKQIEKQKLGNNKRNQKSNPSVNVGNKKDQTKGAKNKKANHVSSRRH</sequence>
<feature type="compositionally biased region" description="Low complexity" evidence="1">
    <location>
        <begin position="15"/>
        <end position="32"/>
    </location>
</feature>
<feature type="domain" description="DUF4283" evidence="2">
    <location>
        <begin position="101"/>
        <end position="183"/>
    </location>
</feature>
<feature type="region of interest" description="Disordered" evidence="1">
    <location>
        <begin position="371"/>
        <end position="507"/>
    </location>
</feature>
<feature type="compositionally biased region" description="Polar residues" evidence="1">
    <location>
        <begin position="469"/>
        <end position="484"/>
    </location>
</feature>
<feature type="compositionally biased region" description="Acidic residues" evidence="1">
    <location>
        <begin position="427"/>
        <end position="451"/>
    </location>
</feature>
<feature type="compositionally biased region" description="Polar residues" evidence="1">
    <location>
        <begin position="390"/>
        <end position="399"/>
    </location>
</feature>
<accession>A0A397YW80</accession>
<name>A0A397YW80_BRACM</name>
<dbReference type="Pfam" id="PF14111">
    <property type="entry name" value="DUF4283"/>
    <property type="match status" value="1"/>
</dbReference>
<feature type="compositionally biased region" description="Basic residues" evidence="1">
    <location>
        <begin position="494"/>
        <end position="507"/>
    </location>
</feature>
<dbReference type="PANTHER" id="PTHR31286">
    <property type="entry name" value="GLYCINE-RICH CELL WALL STRUCTURAL PROTEIN 1.8-LIKE"/>
    <property type="match status" value="1"/>
</dbReference>
<evidence type="ECO:0000259" key="2">
    <source>
        <dbReference type="Pfam" id="PF14111"/>
    </source>
</evidence>
<organism evidence="3 4">
    <name type="scientific">Brassica campestris</name>
    <name type="common">Field mustard</name>
    <dbReference type="NCBI Taxonomy" id="3711"/>
    <lineage>
        <taxon>Eukaryota</taxon>
        <taxon>Viridiplantae</taxon>
        <taxon>Streptophyta</taxon>
        <taxon>Embryophyta</taxon>
        <taxon>Tracheophyta</taxon>
        <taxon>Spermatophyta</taxon>
        <taxon>Magnoliopsida</taxon>
        <taxon>eudicotyledons</taxon>
        <taxon>Gunneridae</taxon>
        <taxon>Pentapetalae</taxon>
        <taxon>rosids</taxon>
        <taxon>malvids</taxon>
        <taxon>Brassicales</taxon>
        <taxon>Brassicaceae</taxon>
        <taxon>Brassiceae</taxon>
        <taxon>Brassica</taxon>
    </lineage>
</organism>
<feature type="compositionally biased region" description="Basic and acidic residues" evidence="1">
    <location>
        <begin position="374"/>
        <end position="386"/>
    </location>
</feature>
<evidence type="ECO:0000313" key="3">
    <source>
        <dbReference type="EMBL" id="RID55106.1"/>
    </source>
</evidence>
<proteinExistence type="predicted"/>
<dbReference type="PANTHER" id="PTHR31286:SF148">
    <property type="entry name" value="DUF4283 DOMAIN-CONTAINING PROTEIN"/>
    <property type="match status" value="1"/>
</dbReference>
<protein>
    <recommendedName>
        <fullName evidence="2">DUF4283 domain-containing protein</fullName>
    </recommendedName>
</protein>
<evidence type="ECO:0000256" key="1">
    <source>
        <dbReference type="SAM" id="MobiDB-lite"/>
    </source>
</evidence>
<feature type="compositionally biased region" description="Basic and acidic residues" evidence="1">
    <location>
        <begin position="456"/>
        <end position="468"/>
    </location>
</feature>
<dbReference type="Proteomes" id="UP000264353">
    <property type="component" value="Chromosome A7"/>
</dbReference>
<dbReference type="InterPro" id="IPR040256">
    <property type="entry name" value="At4g02000-like"/>
</dbReference>
<evidence type="ECO:0000313" key="4">
    <source>
        <dbReference type="Proteomes" id="UP000264353"/>
    </source>
</evidence>
<feature type="region of interest" description="Disordered" evidence="1">
    <location>
        <begin position="15"/>
        <end position="52"/>
    </location>
</feature>
<gene>
    <name evidence="3" type="ORF">BRARA_G02386</name>
</gene>
<dbReference type="InterPro" id="IPR025558">
    <property type="entry name" value="DUF4283"/>
</dbReference>
<dbReference type="AlphaFoldDB" id="A0A397YW80"/>